<dbReference type="InterPro" id="IPR050768">
    <property type="entry name" value="UPF0353/GerABKA_families"/>
</dbReference>
<proteinExistence type="predicted"/>
<dbReference type="EMBL" id="JBITLV010000003">
    <property type="protein sequence ID" value="MFI7587696.1"/>
    <property type="molecule type" value="Genomic_DNA"/>
</dbReference>
<feature type="transmembrane region" description="Helical" evidence="5">
    <location>
        <begin position="56"/>
        <end position="73"/>
    </location>
</feature>
<evidence type="ECO:0000256" key="2">
    <source>
        <dbReference type="ARBA" id="ARBA00022692"/>
    </source>
</evidence>
<keyword evidence="8" id="KW-1185">Reference proteome</keyword>
<evidence type="ECO:0000256" key="4">
    <source>
        <dbReference type="ARBA" id="ARBA00023136"/>
    </source>
</evidence>
<evidence type="ECO:0000313" key="7">
    <source>
        <dbReference type="EMBL" id="MFI7587696.1"/>
    </source>
</evidence>
<accession>A0ABW8AMU9</accession>
<dbReference type="InterPro" id="IPR002035">
    <property type="entry name" value="VWF_A"/>
</dbReference>
<feature type="domain" description="VWFA" evidence="6">
    <location>
        <begin position="87"/>
        <end position="292"/>
    </location>
</feature>
<dbReference type="SMART" id="SM00327">
    <property type="entry name" value="VWA"/>
    <property type="match status" value="1"/>
</dbReference>
<evidence type="ECO:0000256" key="1">
    <source>
        <dbReference type="ARBA" id="ARBA00022475"/>
    </source>
</evidence>
<sequence>MTFAWPWLLASLLLVPLATFGYLRLLERAEARRRRLAATGLVARAPTGRSGALRHLAPGLLLAALAVLGVGLARPTATVNVPHREGTVVLAFDTSASMAATDVAPTRMAAAKTAAQQFVRRQPPAVRIAVVAFGGQGLVTQPPTTDRNRVLAAVDRLQPEGGTALARGIQTSLSAIAGHTVALEDPEAPDSGTSAPAPDLGYFSSAAVVLLSDGENTDDPDPQLAAELASTAGVKVYPVGLGSPQGTVLTVDGYQVATRLDEAGLQQIARTTDGQYFPAADAATLEEVYSSIDLGWTARGQKQEITGLLALVALGLVVAAAGVTVVRTGRVI</sequence>
<evidence type="ECO:0000256" key="5">
    <source>
        <dbReference type="SAM" id="Phobius"/>
    </source>
</evidence>
<dbReference type="PANTHER" id="PTHR22550:SF5">
    <property type="entry name" value="LEUCINE ZIPPER PROTEIN 4"/>
    <property type="match status" value="1"/>
</dbReference>
<dbReference type="Proteomes" id="UP001612915">
    <property type="component" value="Unassembled WGS sequence"/>
</dbReference>
<gene>
    <name evidence="7" type="ORF">ACIB24_11540</name>
</gene>
<feature type="transmembrane region" description="Helical" evidence="5">
    <location>
        <begin position="6"/>
        <end position="26"/>
    </location>
</feature>
<evidence type="ECO:0000259" key="6">
    <source>
        <dbReference type="PROSITE" id="PS50234"/>
    </source>
</evidence>
<keyword evidence="3 5" id="KW-1133">Transmembrane helix</keyword>
<dbReference type="SUPFAM" id="SSF53300">
    <property type="entry name" value="vWA-like"/>
    <property type="match status" value="1"/>
</dbReference>
<reference evidence="7 8" key="1">
    <citation type="submission" date="2024-10" db="EMBL/GenBank/DDBJ databases">
        <title>The Natural Products Discovery Center: Release of the First 8490 Sequenced Strains for Exploring Actinobacteria Biosynthetic Diversity.</title>
        <authorList>
            <person name="Kalkreuter E."/>
            <person name="Kautsar S.A."/>
            <person name="Yang D."/>
            <person name="Bader C.D."/>
            <person name="Teijaro C.N."/>
            <person name="Fluegel L."/>
            <person name="Davis C.M."/>
            <person name="Simpson J.R."/>
            <person name="Lauterbach L."/>
            <person name="Steele A.D."/>
            <person name="Gui C."/>
            <person name="Meng S."/>
            <person name="Li G."/>
            <person name="Viehrig K."/>
            <person name="Ye F."/>
            <person name="Su P."/>
            <person name="Kiefer A.F."/>
            <person name="Nichols A."/>
            <person name="Cepeda A.J."/>
            <person name="Yan W."/>
            <person name="Fan B."/>
            <person name="Jiang Y."/>
            <person name="Adhikari A."/>
            <person name="Zheng C.-J."/>
            <person name="Schuster L."/>
            <person name="Cowan T.M."/>
            <person name="Smanski M.J."/>
            <person name="Chevrette M.G."/>
            <person name="De Carvalho L.P.S."/>
            <person name="Shen B."/>
        </authorList>
    </citation>
    <scope>NUCLEOTIDE SEQUENCE [LARGE SCALE GENOMIC DNA]</scope>
    <source>
        <strain evidence="7 8">NPDC049639</strain>
    </source>
</reference>
<dbReference type="PANTHER" id="PTHR22550">
    <property type="entry name" value="SPORE GERMINATION PROTEIN"/>
    <property type="match status" value="1"/>
</dbReference>
<keyword evidence="2 5" id="KW-0812">Transmembrane</keyword>
<dbReference type="Pfam" id="PF13519">
    <property type="entry name" value="VWA_2"/>
    <property type="match status" value="1"/>
</dbReference>
<comment type="caution">
    <text evidence="7">The sequence shown here is derived from an EMBL/GenBank/DDBJ whole genome shotgun (WGS) entry which is preliminary data.</text>
</comment>
<dbReference type="InterPro" id="IPR036465">
    <property type="entry name" value="vWFA_dom_sf"/>
</dbReference>
<keyword evidence="4 5" id="KW-0472">Membrane</keyword>
<dbReference type="Gene3D" id="3.40.50.410">
    <property type="entry name" value="von Willebrand factor, type A domain"/>
    <property type="match status" value="1"/>
</dbReference>
<keyword evidence="1" id="KW-1003">Cell membrane</keyword>
<dbReference type="RefSeq" id="WP_398279858.1">
    <property type="nucleotide sequence ID" value="NZ_JBITLV010000003.1"/>
</dbReference>
<feature type="transmembrane region" description="Helical" evidence="5">
    <location>
        <begin position="307"/>
        <end position="326"/>
    </location>
</feature>
<dbReference type="PROSITE" id="PS50234">
    <property type="entry name" value="VWFA"/>
    <property type="match status" value="1"/>
</dbReference>
<organism evidence="7 8">
    <name type="scientific">Spongisporangium articulatum</name>
    <dbReference type="NCBI Taxonomy" id="3362603"/>
    <lineage>
        <taxon>Bacteria</taxon>
        <taxon>Bacillati</taxon>
        <taxon>Actinomycetota</taxon>
        <taxon>Actinomycetes</taxon>
        <taxon>Kineosporiales</taxon>
        <taxon>Kineosporiaceae</taxon>
        <taxon>Spongisporangium</taxon>
    </lineage>
</organism>
<evidence type="ECO:0000256" key="3">
    <source>
        <dbReference type="ARBA" id="ARBA00022989"/>
    </source>
</evidence>
<protein>
    <submittedName>
        <fullName evidence="7">VWA domain-containing protein</fullName>
    </submittedName>
</protein>
<evidence type="ECO:0000313" key="8">
    <source>
        <dbReference type="Proteomes" id="UP001612915"/>
    </source>
</evidence>
<name>A0ABW8AMU9_9ACTN</name>